<name>A0AAV0JA79_9ROSI</name>
<dbReference type="AlphaFoldDB" id="A0AAV0JA79"/>
<keyword evidence="2" id="KW-1185">Reference proteome</keyword>
<dbReference type="EMBL" id="CAMGYJ010000004">
    <property type="protein sequence ID" value="CAI0406752.1"/>
    <property type="molecule type" value="Genomic_DNA"/>
</dbReference>
<reference evidence="1" key="1">
    <citation type="submission" date="2022-08" db="EMBL/GenBank/DDBJ databases">
        <authorList>
            <person name="Gutierrez-Valencia J."/>
        </authorList>
    </citation>
    <scope>NUCLEOTIDE SEQUENCE</scope>
</reference>
<accession>A0AAV0JA79</accession>
<comment type="caution">
    <text evidence="1">The sequence shown here is derived from an EMBL/GenBank/DDBJ whole genome shotgun (WGS) entry which is preliminary data.</text>
</comment>
<dbReference type="Proteomes" id="UP001154282">
    <property type="component" value="Unassembled WGS sequence"/>
</dbReference>
<gene>
    <name evidence="1" type="ORF">LITE_LOCUS13342</name>
</gene>
<protein>
    <submittedName>
        <fullName evidence="1">Uncharacterized protein</fullName>
    </submittedName>
</protein>
<evidence type="ECO:0000313" key="1">
    <source>
        <dbReference type="EMBL" id="CAI0406752.1"/>
    </source>
</evidence>
<proteinExistence type="predicted"/>
<evidence type="ECO:0000313" key="2">
    <source>
        <dbReference type="Proteomes" id="UP001154282"/>
    </source>
</evidence>
<organism evidence="1 2">
    <name type="scientific">Linum tenue</name>
    <dbReference type="NCBI Taxonomy" id="586396"/>
    <lineage>
        <taxon>Eukaryota</taxon>
        <taxon>Viridiplantae</taxon>
        <taxon>Streptophyta</taxon>
        <taxon>Embryophyta</taxon>
        <taxon>Tracheophyta</taxon>
        <taxon>Spermatophyta</taxon>
        <taxon>Magnoliopsida</taxon>
        <taxon>eudicotyledons</taxon>
        <taxon>Gunneridae</taxon>
        <taxon>Pentapetalae</taxon>
        <taxon>rosids</taxon>
        <taxon>fabids</taxon>
        <taxon>Malpighiales</taxon>
        <taxon>Linaceae</taxon>
        <taxon>Linum</taxon>
    </lineage>
</organism>
<sequence>MKNPPTCAFRLSAIQLRRCHFSSLRLQISEIGDAAASLPRKEGVRRLVV</sequence>